<feature type="transmembrane region" description="Helical" evidence="1">
    <location>
        <begin position="299"/>
        <end position="317"/>
    </location>
</feature>
<accession>A0A1Y0IHK0</accession>
<feature type="transmembrane region" description="Helical" evidence="1">
    <location>
        <begin position="337"/>
        <end position="361"/>
    </location>
</feature>
<feature type="transmembrane region" description="Helical" evidence="1">
    <location>
        <begin position="102"/>
        <end position="122"/>
    </location>
</feature>
<sequence length="452" mass="47178">MELTVSHWIYLAVVLLVILGMVFKRGVIAVTVIGTLIIGWIWSGSFVTAGQTLFTANLTAAKILFDIILIIALMIALLRMMERVGADYLLMRPMSKLFKSPTGAFFSVGAVKGLISAFLWPTPATMTVGPMMIPAALRAGLPMIGIAVAMNLFGHGISLSGDFIIQGAPKLTGQAAGVPVSEMIAASWPLVLVTGLVSVSLAFFMLRKDMKRGVITAEIPEQEAVRDTFSPVAKTAAWLVPLSFVAVIFTTIWLELRGGDATALVGGVGFLLLILIALGEFKTKAHHELMSALQEGFVFAIKIFAPVIPIAAFFFLGSPEVAPQILGEGAPGLLFDLGTALSTIVPLTAVPVAIIIVTIGIISGLDGSGFSGLVMVGTLAQALGVPAGVDIAVLAALGQMGAIWSGGGTLVPWGVLDISGVTGVSPDELTRRNFLPVMAGLLAATVLAIFLM</sequence>
<reference evidence="3" key="1">
    <citation type="submission" date="2017-05" db="EMBL/GenBank/DDBJ databases">
        <authorList>
            <person name="Sung H."/>
        </authorList>
    </citation>
    <scope>NUCLEOTIDE SEQUENCE [LARGE SCALE GENOMIC DNA]</scope>
    <source>
        <strain evidence="3">AR23208</strain>
    </source>
</reference>
<feature type="transmembrane region" description="Helical" evidence="1">
    <location>
        <begin position="236"/>
        <end position="254"/>
    </location>
</feature>
<dbReference type="OrthoDB" id="8641791at2"/>
<feature type="transmembrane region" description="Helical" evidence="1">
    <location>
        <begin position="260"/>
        <end position="278"/>
    </location>
</feature>
<dbReference type="RefSeq" id="WP_087455307.1">
    <property type="nucleotide sequence ID" value="NZ_CP021434.1"/>
</dbReference>
<gene>
    <name evidence="2" type="ORF">CBW65_01740</name>
</gene>
<dbReference type="AlphaFoldDB" id="A0A1Y0IHK0"/>
<keyword evidence="1" id="KW-0472">Membrane</keyword>
<evidence type="ECO:0000313" key="3">
    <source>
        <dbReference type="Proteomes" id="UP000195437"/>
    </source>
</evidence>
<organism evidence="2 3">
    <name type="scientific">Tumebacillus avium</name>
    <dbReference type="NCBI Taxonomy" id="1903704"/>
    <lineage>
        <taxon>Bacteria</taxon>
        <taxon>Bacillati</taxon>
        <taxon>Bacillota</taxon>
        <taxon>Bacilli</taxon>
        <taxon>Bacillales</taxon>
        <taxon>Alicyclobacillaceae</taxon>
        <taxon>Tumebacillus</taxon>
    </lineage>
</organism>
<feature type="transmembrane region" description="Helical" evidence="1">
    <location>
        <begin position="434"/>
        <end position="451"/>
    </location>
</feature>
<keyword evidence="1" id="KW-0812">Transmembrane</keyword>
<name>A0A1Y0IHK0_9BACL</name>
<proteinExistence type="predicted"/>
<evidence type="ECO:0000313" key="2">
    <source>
        <dbReference type="EMBL" id="ARU59918.1"/>
    </source>
</evidence>
<keyword evidence="1" id="KW-1133">Transmembrane helix</keyword>
<evidence type="ECO:0000256" key="1">
    <source>
        <dbReference type="SAM" id="Phobius"/>
    </source>
</evidence>
<dbReference type="KEGG" id="tum:CBW65_01740"/>
<keyword evidence="3" id="KW-1185">Reference proteome</keyword>
<evidence type="ECO:0008006" key="4">
    <source>
        <dbReference type="Google" id="ProtNLM"/>
    </source>
</evidence>
<protein>
    <recommendedName>
        <fullName evidence="4">Transporter</fullName>
    </recommendedName>
</protein>
<dbReference type="Proteomes" id="UP000195437">
    <property type="component" value="Chromosome"/>
</dbReference>
<feature type="transmembrane region" description="Helical" evidence="1">
    <location>
        <begin position="60"/>
        <end position="81"/>
    </location>
</feature>
<feature type="transmembrane region" description="Helical" evidence="1">
    <location>
        <begin position="186"/>
        <end position="206"/>
    </location>
</feature>
<dbReference type="EMBL" id="CP021434">
    <property type="protein sequence ID" value="ARU59918.1"/>
    <property type="molecule type" value="Genomic_DNA"/>
</dbReference>
<feature type="transmembrane region" description="Helical" evidence="1">
    <location>
        <begin position="30"/>
        <end position="54"/>
    </location>
</feature>
<feature type="transmembrane region" description="Helical" evidence="1">
    <location>
        <begin position="373"/>
        <end position="397"/>
    </location>
</feature>
<feature type="transmembrane region" description="Helical" evidence="1">
    <location>
        <begin position="6"/>
        <end position="23"/>
    </location>
</feature>